<comment type="caution">
    <text evidence="3">The sequence shown here is derived from an EMBL/GenBank/DDBJ whole genome shotgun (WGS) entry which is preliminary data.</text>
</comment>
<evidence type="ECO:0000256" key="1">
    <source>
        <dbReference type="SAM" id="Coils"/>
    </source>
</evidence>
<gene>
    <name evidence="3" type="ORF">F1B92_07595</name>
</gene>
<keyword evidence="4" id="KW-1185">Reference proteome</keyword>
<dbReference type="AlphaFoldDB" id="A0A6L5WKU4"/>
<dbReference type="PANTHER" id="PTHR43681">
    <property type="entry name" value="TRANSMEMBRANE GTPASE FZO"/>
    <property type="match status" value="1"/>
</dbReference>
<accession>A0A6L5WKU4</accession>
<dbReference type="PANTHER" id="PTHR43681:SF1">
    <property type="entry name" value="SARCALUMENIN"/>
    <property type="match status" value="1"/>
</dbReference>
<evidence type="ECO:0000313" key="4">
    <source>
        <dbReference type="Proteomes" id="UP000476338"/>
    </source>
</evidence>
<name>A0A6L5WKU4_9BACT</name>
<dbReference type="RefSeq" id="WP_154571272.1">
    <property type="nucleotide sequence ID" value="NZ_VWSJ01000034.1"/>
</dbReference>
<protein>
    <recommendedName>
        <fullName evidence="2">Dynamin N-terminal domain-containing protein</fullName>
    </recommendedName>
</protein>
<sequence length="653" mass="76018">MNEFLDQIWGIERLYIKNLDTIKLNPQCAAIILSCNAKNYDRFITLANFKNIVNDISIFGVQNLQISVINGIKNLEISKFETLGYLKILNDERIIDKDFYEIIYKFLDNLELVDSEIIFDKRRRSSKFKIELDNLNLVADELIKFDSSIKFLKEDVLNNKFTISITGVINSGKSSMLNAILNREILGTSNIPETANLTVLSYGDEEKAEVYYEDGAFEDIKLFDVQKFSSAKFEISDSVKYINLKLNNYLLKENIIIVDTPGLDDDVFKREELTMNFMKNSDAIIHLMNVSQSLTNKDIKFIKNIIKNTKNSTFIIALTHSDSISKSDLIEVLNYTKKNINAFLDDVSFFAIDSVSKNGINELVNFIFENFFGNESKKANLIIQNYKKALNLAILDKIQNIKTNLSNLNKSIVELNSQNINLENEIKSINLKHKNIKNDFDLALKSLDYSDLKFDISFKSGLIIIKDRIISDLKYNKIYNKNTDLDRIYFMFENGFKDLMSDVLRDFSYRIFKDIKNTALNLNIKLDDEYNFDVRNFLQDFTFKFDDIKISLKEVVNLDPLSANKILEDKFNDFINKLDLKEILNKLFIENTKKFKQTIEQKFQILENELKEKQILLQNIALSKNSQNQDEFLKINQFKDDLRSLEILQQRIN</sequence>
<dbReference type="SUPFAM" id="SSF52540">
    <property type="entry name" value="P-loop containing nucleoside triphosphate hydrolases"/>
    <property type="match status" value="1"/>
</dbReference>
<reference evidence="3 4" key="2">
    <citation type="submission" date="2020-03" db="EMBL/GenBank/DDBJ databases">
        <title>Campylobacter portucalensis sp. nov., a new species of Campylobacter isolated from the reproductive tract of bulls.</title>
        <authorList>
            <person name="Silva M.F."/>
            <person name="Pereira G."/>
            <person name="Carneiro C."/>
            <person name="Hemphill A."/>
            <person name="Mateus L."/>
            <person name="Lopes-Da-Costa L."/>
            <person name="Silva E."/>
        </authorList>
    </citation>
    <scope>NUCLEOTIDE SEQUENCE [LARGE SCALE GENOMIC DNA]</scope>
    <source>
        <strain evidence="3 4">FMV-PI01</strain>
    </source>
</reference>
<organism evidence="3 4">
    <name type="scientific">Campylobacter portucalensis</name>
    <dbReference type="NCBI Taxonomy" id="2608384"/>
    <lineage>
        <taxon>Bacteria</taxon>
        <taxon>Pseudomonadati</taxon>
        <taxon>Campylobacterota</taxon>
        <taxon>Epsilonproteobacteria</taxon>
        <taxon>Campylobacterales</taxon>
        <taxon>Campylobacteraceae</taxon>
        <taxon>Campylobacter</taxon>
    </lineage>
</organism>
<feature type="coiled-coil region" evidence="1">
    <location>
        <begin position="398"/>
        <end position="439"/>
    </location>
</feature>
<dbReference type="EMBL" id="VWSJ01000034">
    <property type="protein sequence ID" value="MSN97022.1"/>
    <property type="molecule type" value="Genomic_DNA"/>
</dbReference>
<dbReference type="InterPro" id="IPR051943">
    <property type="entry name" value="TRAFAC_Dynamin-like_GTPase"/>
</dbReference>
<proteinExistence type="predicted"/>
<reference evidence="3 4" key="1">
    <citation type="submission" date="2019-09" db="EMBL/GenBank/DDBJ databases">
        <authorList>
            <person name="Silva M."/>
            <person name="Pereira G."/>
            <person name="Lopes-Da-Costa L."/>
            <person name="Silva E."/>
        </authorList>
    </citation>
    <scope>NUCLEOTIDE SEQUENCE [LARGE SCALE GENOMIC DNA]</scope>
    <source>
        <strain evidence="3 4">FMV-PI01</strain>
    </source>
</reference>
<dbReference type="Pfam" id="PF00350">
    <property type="entry name" value="Dynamin_N"/>
    <property type="match status" value="1"/>
</dbReference>
<feature type="coiled-coil region" evidence="1">
    <location>
        <begin position="589"/>
        <end position="616"/>
    </location>
</feature>
<dbReference type="Gene3D" id="3.40.50.300">
    <property type="entry name" value="P-loop containing nucleotide triphosphate hydrolases"/>
    <property type="match status" value="1"/>
</dbReference>
<evidence type="ECO:0000313" key="3">
    <source>
        <dbReference type="EMBL" id="MSN97022.1"/>
    </source>
</evidence>
<dbReference type="Proteomes" id="UP000476338">
    <property type="component" value="Unassembled WGS sequence"/>
</dbReference>
<dbReference type="InterPro" id="IPR045063">
    <property type="entry name" value="Dynamin_N"/>
</dbReference>
<evidence type="ECO:0000259" key="2">
    <source>
        <dbReference type="Pfam" id="PF00350"/>
    </source>
</evidence>
<keyword evidence="1" id="KW-0175">Coiled coil</keyword>
<dbReference type="InterPro" id="IPR027417">
    <property type="entry name" value="P-loop_NTPase"/>
</dbReference>
<feature type="domain" description="Dynamin N-terminal" evidence="2">
    <location>
        <begin position="163"/>
        <end position="316"/>
    </location>
</feature>